<evidence type="ECO:0000313" key="1">
    <source>
        <dbReference type="EMBL" id="CAH0371725.1"/>
    </source>
</evidence>
<proteinExistence type="predicted"/>
<organism evidence="1 2">
    <name type="scientific">Pelagomonas calceolata</name>
    <dbReference type="NCBI Taxonomy" id="35677"/>
    <lineage>
        <taxon>Eukaryota</taxon>
        <taxon>Sar</taxon>
        <taxon>Stramenopiles</taxon>
        <taxon>Ochrophyta</taxon>
        <taxon>Pelagophyceae</taxon>
        <taxon>Pelagomonadales</taxon>
        <taxon>Pelagomonadaceae</taxon>
        <taxon>Pelagomonas</taxon>
    </lineage>
</organism>
<sequence length="272" mass="30744">MLALMLFLAAARALTLPRLDPQRMVASWAEAQELLGLNRTAAENRELVLGFYNMSRGYGHYRHVRYVMMSKVASEEISGNMALWAHGERTDPANCTFTFVREPLRKFISGAVEMEWRFRQGQKLLGDDDMGSWRFHRLPVGSRDRAVAFLKDLLEFRWAVVPRALGHRGGLAHVYPMFGQAATWQRLVGLDFIGRLENFAADWARMQAVCGTGHVPYNSSLEIHITSSDPMHVKPGWYAALGECAVRRALCRLLSPDYETFGYACEQQVCAG</sequence>
<dbReference type="AlphaFoldDB" id="A0A8J2WZ07"/>
<dbReference type="EMBL" id="CAKKNE010000003">
    <property type="protein sequence ID" value="CAH0371725.1"/>
    <property type="molecule type" value="Genomic_DNA"/>
</dbReference>
<name>A0A8J2WZ07_9STRA</name>
<protein>
    <submittedName>
        <fullName evidence="1">Uncharacterized protein</fullName>
    </submittedName>
</protein>
<dbReference type="Proteomes" id="UP000789595">
    <property type="component" value="Unassembled WGS sequence"/>
</dbReference>
<accession>A0A8J2WZ07</accession>
<keyword evidence="2" id="KW-1185">Reference proteome</keyword>
<dbReference type="OrthoDB" id="433893at2759"/>
<gene>
    <name evidence="1" type="ORF">PECAL_3P16770</name>
</gene>
<evidence type="ECO:0000313" key="2">
    <source>
        <dbReference type="Proteomes" id="UP000789595"/>
    </source>
</evidence>
<comment type="caution">
    <text evidence="1">The sequence shown here is derived from an EMBL/GenBank/DDBJ whole genome shotgun (WGS) entry which is preliminary data.</text>
</comment>
<reference evidence="1" key="1">
    <citation type="submission" date="2021-11" db="EMBL/GenBank/DDBJ databases">
        <authorList>
            <consortium name="Genoscope - CEA"/>
            <person name="William W."/>
        </authorList>
    </citation>
    <scope>NUCLEOTIDE SEQUENCE</scope>
</reference>